<evidence type="ECO:0000256" key="4">
    <source>
        <dbReference type="ARBA" id="ARBA00022833"/>
    </source>
</evidence>
<dbReference type="InterPro" id="IPR050202">
    <property type="entry name" value="Cyt/Deoxycyt_deaminase"/>
</dbReference>
<dbReference type="PANTHER" id="PTHR11644">
    <property type="entry name" value="CYTIDINE DEAMINASE"/>
    <property type="match status" value="1"/>
</dbReference>
<proteinExistence type="inferred from homology"/>
<dbReference type="PROSITE" id="PS00903">
    <property type="entry name" value="CYT_DCMP_DEAMINASES_1"/>
    <property type="match status" value="1"/>
</dbReference>
<evidence type="ECO:0000256" key="3">
    <source>
        <dbReference type="ARBA" id="ARBA00022801"/>
    </source>
</evidence>
<evidence type="ECO:0000313" key="7">
    <source>
        <dbReference type="Proteomes" id="UP000216682"/>
    </source>
</evidence>
<dbReference type="GO" id="GO:0004126">
    <property type="term" value="F:cytidine deaminase activity"/>
    <property type="evidence" value="ECO:0007669"/>
    <property type="project" value="UniProtKB-ARBA"/>
</dbReference>
<dbReference type="CDD" id="cd01283">
    <property type="entry name" value="cytidine_deaminase"/>
    <property type="match status" value="1"/>
</dbReference>
<gene>
    <name evidence="6" type="ORF">CFN03_02370</name>
</gene>
<dbReference type="AlphaFoldDB" id="A0A265EA41"/>
<dbReference type="Proteomes" id="UP000216682">
    <property type="component" value="Unassembled WGS sequence"/>
</dbReference>
<dbReference type="GO" id="GO:0072527">
    <property type="term" value="P:pyrimidine-containing compound metabolic process"/>
    <property type="evidence" value="ECO:0007669"/>
    <property type="project" value="UniProtKB-ARBA"/>
</dbReference>
<feature type="domain" description="CMP/dCMP-type deaminase" evidence="5">
    <location>
        <begin position="4"/>
        <end position="126"/>
    </location>
</feature>
<evidence type="ECO:0000256" key="1">
    <source>
        <dbReference type="ARBA" id="ARBA00006576"/>
    </source>
</evidence>
<keyword evidence="3" id="KW-0378">Hydrolase</keyword>
<dbReference type="Gene3D" id="3.40.140.10">
    <property type="entry name" value="Cytidine Deaminase, domain 2"/>
    <property type="match status" value="1"/>
</dbReference>
<keyword evidence="2" id="KW-0479">Metal-binding</keyword>
<dbReference type="GO" id="GO:0055086">
    <property type="term" value="P:nucleobase-containing small molecule metabolic process"/>
    <property type="evidence" value="ECO:0007669"/>
    <property type="project" value="UniProtKB-ARBA"/>
</dbReference>
<protein>
    <submittedName>
        <fullName evidence="6">Cytidine deaminase</fullName>
    </submittedName>
</protein>
<name>A0A265EA41_9STAP</name>
<dbReference type="InterPro" id="IPR016193">
    <property type="entry name" value="Cytidine_deaminase-like"/>
</dbReference>
<comment type="caution">
    <text evidence="6">The sequence shown here is derived from an EMBL/GenBank/DDBJ whole genome shotgun (WGS) entry which is preliminary data.</text>
</comment>
<evidence type="ECO:0000259" key="5">
    <source>
        <dbReference type="PROSITE" id="PS51747"/>
    </source>
</evidence>
<comment type="similarity">
    <text evidence="1">Belongs to the cytidine and deoxycytidylate deaminase family.</text>
</comment>
<dbReference type="EMBL" id="NPEZ01000001">
    <property type="protein sequence ID" value="OZT78148.1"/>
    <property type="molecule type" value="Genomic_DNA"/>
</dbReference>
<dbReference type="InterPro" id="IPR002125">
    <property type="entry name" value="CMP_dCMP_dom"/>
</dbReference>
<dbReference type="InterPro" id="IPR016192">
    <property type="entry name" value="APOBEC/CMP_deaminase_Zn-bd"/>
</dbReference>
<organism evidence="6 7">
    <name type="scientific">Salinicoccus roseus</name>
    <dbReference type="NCBI Taxonomy" id="45670"/>
    <lineage>
        <taxon>Bacteria</taxon>
        <taxon>Bacillati</taxon>
        <taxon>Bacillota</taxon>
        <taxon>Bacilli</taxon>
        <taxon>Bacillales</taxon>
        <taxon>Staphylococcaceae</taxon>
        <taxon>Salinicoccus</taxon>
    </lineage>
</organism>
<accession>A0A265EA41</accession>
<dbReference type="GO" id="GO:0042802">
    <property type="term" value="F:identical protein binding"/>
    <property type="evidence" value="ECO:0007669"/>
    <property type="project" value="UniProtKB-ARBA"/>
</dbReference>
<evidence type="ECO:0000256" key="2">
    <source>
        <dbReference type="ARBA" id="ARBA00022723"/>
    </source>
</evidence>
<dbReference type="GO" id="GO:0005829">
    <property type="term" value="C:cytosol"/>
    <property type="evidence" value="ECO:0007669"/>
    <property type="project" value="TreeGrafter"/>
</dbReference>
<evidence type="ECO:0000313" key="6">
    <source>
        <dbReference type="EMBL" id="OZT78148.1"/>
    </source>
</evidence>
<reference evidence="6 7" key="1">
    <citation type="submission" date="2017-07" db="EMBL/GenBank/DDBJ databases">
        <title>Shotgun whole genome sequences of three halophilic bacterial isolates.</title>
        <authorList>
            <person name="Pozzo T."/>
            <person name="Higdon S.M."/>
            <person name="Quillaguaman J."/>
        </authorList>
    </citation>
    <scope>NUCLEOTIDE SEQUENCE [LARGE SCALE GENOMIC DNA]</scope>
    <source>
        <strain evidence="6 7">BU-1</strain>
    </source>
</reference>
<dbReference type="GO" id="GO:0008270">
    <property type="term" value="F:zinc ion binding"/>
    <property type="evidence" value="ECO:0007669"/>
    <property type="project" value="InterPro"/>
</dbReference>
<dbReference type="PROSITE" id="PS51747">
    <property type="entry name" value="CYT_DCMP_DEAMINASES_2"/>
    <property type="match status" value="1"/>
</dbReference>
<dbReference type="Pfam" id="PF00383">
    <property type="entry name" value="dCMP_cyt_deam_1"/>
    <property type="match status" value="1"/>
</dbReference>
<dbReference type="PANTHER" id="PTHR11644:SF2">
    <property type="entry name" value="CYTIDINE DEAMINASE"/>
    <property type="match status" value="1"/>
</dbReference>
<sequence length="132" mass="14431">MNVDDLYGIARERLNTRTTSREGKMGHVAAALMTAEGNIYTGVALDLPSSIGFCAEHSAIAAMVTAGEYDVARIIAVHEDGSILPPCGRCRELINQVGEDNYGCEIGLSGRIVRLEELLPERWDEKYLHPDV</sequence>
<keyword evidence="4" id="KW-0862">Zinc</keyword>
<dbReference type="SUPFAM" id="SSF53927">
    <property type="entry name" value="Cytidine deaminase-like"/>
    <property type="match status" value="1"/>
</dbReference>